<dbReference type="PANTHER" id="PTHR43201:SF5">
    <property type="entry name" value="MEDIUM-CHAIN ACYL-COA LIGASE ACSF2, MITOCHONDRIAL"/>
    <property type="match status" value="1"/>
</dbReference>
<dbReference type="GO" id="GO:0006631">
    <property type="term" value="P:fatty acid metabolic process"/>
    <property type="evidence" value="ECO:0007669"/>
    <property type="project" value="TreeGrafter"/>
</dbReference>
<feature type="domain" description="AMP-dependent synthetase/ligase" evidence="3">
    <location>
        <begin position="16"/>
        <end position="339"/>
    </location>
</feature>
<dbReference type="OrthoDB" id="9803968at2"/>
<accession>A0A558DUV4</accession>
<dbReference type="EMBL" id="VMNH01000016">
    <property type="protein sequence ID" value="TVO72504.1"/>
    <property type="molecule type" value="Genomic_DNA"/>
</dbReference>
<sequence length="484" mass="51511">MTFKPFPGQWLSLRRHQQPGSEALFGRERFTYMQLAEESMGLAACLHGRGIRSRQVVAVQVRSPWQLAQLLYASLQLGITLLPLDPSLDSQRRNRLLQQVSCDCLISDEPTAAPGAIWISSADLFGEKLDVSVHFGAEGQYADDIQLIIATSGTTGDPKGVMLSAGNLTASATASEQRLGLAAGDSWLACLPLFHIGGLSILLRCLAVGARVLLHEGFWVESVWDQIASGEVTHVSLVPAMLDKLLNHAGSLRPPEALRVVLIGGGPLSGSLAEKAHAAGWPICVSYGMSETASQFATDAGPDAGLTPGLVGLPLDGYEVRLTEDGRIRVRGPAVMAGYANPAGRLGVGLDQGWFETGDLGSLDEQGCLSITGRADDLLICGGKNIHPSEVEERLLRCPGVTGVGVTGQKDAVWGDKLIAFYCGAITEDGLIAWVGEHLPSHLRPRVCIKTDKLPLNQMGKLSRLALREMLSEVNRSAEGSSSA</sequence>
<keyword evidence="2 5" id="KW-0436">Ligase</keyword>
<dbReference type="PROSITE" id="PS00455">
    <property type="entry name" value="AMP_BINDING"/>
    <property type="match status" value="1"/>
</dbReference>
<dbReference type="Pfam" id="PF00501">
    <property type="entry name" value="AMP-binding"/>
    <property type="match status" value="1"/>
</dbReference>
<gene>
    <name evidence="5" type="ORF">FHP88_13000</name>
</gene>
<dbReference type="InterPro" id="IPR000873">
    <property type="entry name" value="AMP-dep_synth/lig_dom"/>
</dbReference>
<dbReference type="InterPro" id="IPR020845">
    <property type="entry name" value="AMP-binding_CS"/>
</dbReference>
<dbReference type="GO" id="GO:0031956">
    <property type="term" value="F:medium-chain fatty acid-CoA ligase activity"/>
    <property type="evidence" value="ECO:0007669"/>
    <property type="project" value="TreeGrafter"/>
</dbReference>
<reference evidence="5 6" key="1">
    <citation type="submission" date="2019-07" db="EMBL/GenBank/DDBJ databases">
        <title>The pathways for chlorine oxyanion respiration interact through the shared metabolite chlorate.</title>
        <authorList>
            <person name="Barnum T.P."/>
            <person name="Cheng Y."/>
            <person name="Hill K.A."/>
            <person name="Lucas L.N."/>
            <person name="Carlson H.K."/>
            <person name="Coates J.D."/>
        </authorList>
    </citation>
    <scope>NUCLEOTIDE SEQUENCE [LARGE SCALE GENOMIC DNA]</scope>
    <source>
        <strain evidence="5 6">BK-1</strain>
    </source>
</reference>
<dbReference type="AlphaFoldDB" id="A0A558DUV4"/>
<dbReference type="InterPro" id="IPR045851">
    <property type="entry name" value="AMP-bd_C_sf"/>
</dbReference>
<proteinExistence type="inferred from homology"/>
<comment type="similarity">
    <text evidence="1">Belongs to the ATP-dependent AMP-binding enzyme family.</text>
</comment>
<evidence type="ECO:0000256" key="2">
    <source>
        <dbReference type="ARBA" id="ARBA00022598"/>
    </source>
</evidence>
<evidence type="ECO:0000313" key="5">
    <source>
        <dbReference type="EMBL" id="TVO72504.1"/>
    </source>
</evidence>
<evidence type="ECO:0000259" key="4">
    <source>
        <dbReference type="Pfam" id="PF13193"/>
    </source>
</evidence>
<evidence type="ECO:0000259" key="3">
    <source>
        <dbReference type="Pfam" id="PF00501"/>
    </source>
</evidence>
<evidence type="ECO:0000313" key="6">
    <source>
        <dbReference type="Proteomes" id="UP000316649"/>
    </source>
</evidence>
<dbReference type="InterPro" id="IPR042099">
    <property type="entry name" value="ANL_N_sf"/>
</dbReference>
<dbReference type="Gene3D" id="3.30.300.30">
    <property type="match status" value="1"/>
</dbReference>
<name>A0A558DUV4_9GAMM</name>
<dbReference type="PANTHER" id="PTHR43201">
    <property type="entry name" value="ACYL-COA SYNTHETASE"/>
    <property type="match status" value="1"/>
</dbReference>
<evidence type="ECO:0000256" key="1">
    <source>
        <dbReference type="ARBA" id="ARBA00006432"/>
    </source>
</evidence>
<dbReference type="RefSeq" id="WP_144359508.1">
    <property type="nucleotide sequence ID" value="NZ_VMNH01000016.1"/>
</dbReference>
<protein>
    <submittedName>
        <fullName evidence="5">2-succinylbenzoate--CoA ligase</fullName>
    </submittedName>
</protein>
<dbReference type="Gene3D" id="3.40.50.12780">
    <property type="entry name" value="N-terminal domain of ligase-like"/>
    <property type="match status" value="1"/>
</dbReference>
<dbReference type="SUPFAM" id="SSF56801">
    <property type="entry name" value="Acetyl-CoA synthetase-like"/>
    <property type="match status" value="1"/>
</dbReference>
<dbReference type="Proteomes" id="UP000316649">
    <property type="component" value="Unassembled WGS sequence"/>
</dbReference>
<dbReference type="InterPro" id="IPR025110">
    <property type="entry name" value="AMP-bd_C"/>
</dbReference>
<feature type="domain" description="AMP-binding enzyme C-terminal" evidence="4">
    <location>
        <begin position="390"/>
        <end position="461"/>
    </location>
</feature>
<comment type="caution">
    <text evidence="5">The sequence shown here is derived from an EMBL/GenBank/DDBJ whole genome shotgun (WGS) entry which is preliminary data.</text>
</comment>
<dbReference type="Pfam" id="PF13193">
    <property type="entry name" value="AMP-binding_C"/>
    <property type="match status" value="1"/>
</dbReference>
<organism evidence="5 6">
    <name type="scientific">Sedimenticola selenatireducens</name>
    <dbReference type="NCBI Taxonomy" id="191960"/>
    <lineage>
        <taxon>Bacteria</taxon>
        <taxon>Pseudomonadati</taxon>
        <taxon>Pseudomonadota</taxon>
        <taxon>Gammaproteobacteria</taxon>
        <taxon>Chromatiales</taxon>
        <taxon>Sedimenticolaceae</taxon>
        <taxon>Sedimenticola</taxon>
    </lineage>
</organism>
<keyword evidence="6" id="KW-1185">Reference proteome</keyword>